<dbReference type="PANTHER" id="PTHR23226:SF377">
    <property type="entry name" value="ZINC FINGER AND SCAN DOMAIN-CONTAINING PROTEIN 20"/>
    <property type="match status" value="1"/>
</dbReference>
<dbReference type="SUPFAM" id="SSF57667">
    <property type="entry name" value="beta-beta-alpha zinc fingers"/>
    <property type="match status" value="4"/>
</dbReference>
<feature type="region of interest" description="Disordered" evidence="11">
    <location>
        <begin position="113"/>
        <end position="147"/>
    </location>
</feature>
<dbReference type="GO" id="GO:0000981">
    <property type="term" value="F:DNA-binding transcription factor activity, RNA polymerase II-specific"/>
    <property type="evidence" value="ECO:0007669"/>
    <property type="project" value="TreeGrafter"/>
</dbReference>
<evidence type="ECO:0000256" key="2">
    <source>
        <dbReference type="ARBA" id="ARBA00022723"/>
    </source>
</evidence>
<dbReference type="Gene3D" id="3.30.160.60">
    <property type="entry name" value="Classic Zinc Finger"/>
    <property type="match status" value="7"/>
</dbReference>
<evidence type="ECO:0000256" key="7">
    <source>
        <dbReference type="ARBA" id="ARBA00023125"/>
    </source>
</evidence>
<dbReference type="GO" id="GO:0000978">
    <property type="term" value="F:RNA polymerase II cis-regulatory region sequence-specific DNA binding"/>
    <property type="evidence" value="ECO:0007669"/>
    <property type="project" value="TreeGrafter"/>
</dbReference>
<evidence type="ECO:0000256" key="8">
    <source>
        <dbReference type="ARBA" id="ARBA00023163"/>
    </source>
</evidence>
<dbReference type="FunFam" id="3.30.160.60:FF:001004">
    <property type="entry name" value="Zinc finger protein 426"/>
    <property type="match status" value="1"/>
</dbReference>
<dbReference type="FunFam" id="3.30.160.60:FF:000016">
    <property type="entry name" value="zinc finger protein 37 homolog"/>
    <property type="match status" value="1"/>
</dbReference>
<keyword evidence="6" id="KW-0805">Transcription regulation</keyword>
<dbReference type="FunFam" id="3.30.160.60:FF:000690">
    <property type="entry name" value="Zinc finger protein 354C"/>
    <property type="match status" value="1"/>
</dbReference>
<evidence type="ECO:0000256" key="5">
    <source>
        <dbReference type="ARBA" id="ARBA00022833"/>
    </source>
</evidence>
<feature type="domain" description="C2H2-type" evidence="12">
    <location>
        <begin position="456"/>
        <end position="483"/>
    </location>
</feature>
<keyword evidence="13" id="KW-1185">Reference proteome</keyword>
<feature type="domain" description="C2H2-type" evidence="12">
    <location>
        <begin position="428"/>
        <end position="455"/>
    </location>
</feature>
<dbReference type="SMART" id="SM00355">
    <property type="entry name" value="ZnF_C2H2"/>
    <property type="match status" value="7"/>
</dbReference>
<evidence type="ECO:0000256" key="3">
    <source>
        <dbReference type="ARBA" id="ARBA00022737"/>
    </source>
</evidence>
<feature type="region of interest" description="Disordered" evidence="11">
    <location>
        <begin position="1"/>
        <end position="80"/>
    </location>
</feature>
<organism evidence="13 14">
    <name type="scientific">Eublepharis macularius</name>
    <name type="common">Leopard gecko</name>
    <name type="synonym">Cyrtodactylus macularius</name>
    <dbReference type="NCBI Taxonomy" id="481883"/>
    <lineage>
        <taxon>Eukaryota</taxon>
        <taxon>Metazoa</taxon>
        <taxon>Chordata</taxon>
        <taxon>Craniata</taxon>
        <taxon>Vertebrata</taxon>
        <taxon>Euteleostomi</taxon>
        <taxon>Lepidosauria</taxon>
        <taxon>Squamata</taxon>
        <taxon>Bifurcata</taxon>
        <taxon>Gekkota</taxon>
        <taxon>Eublepharidae</taxon>
        <taxon>Eublepharinae</taxon>
        <taxon>Eublepharis</taxon>
    </lineage>
</organism>
<dbReference type="RefSeq" id="XP_054832400.1">
    <property type="nucleotide sequence ID" value="XM_054976425.1"/>
</dbReference>
<evidence type="ECO:0000256" key="10">
    <source>
        <dbReference type="PROSITE-ProRule" id="PRU00042"/>
    </source>
</evidence>
<dbReference type="PANTHER" id="PTHR23226">
    <property type="entry name" value="ZINC FINGER AND SCAN DOMAIN-CONTAINING"/>
    <property type="match status" value="1"/>
</dbReference>
<dbReference type="PROSITE" id="PS00028">
    <property type="entry name" value="ZINC_FINGER_C2H2_1"/>
    <property type="match status" value="7"/>
</dbReference>
<dbReference type="FunFam" id="3.30.160.60:FF:000446">
    <property type="entry name" value="Zinc finger protein"/>
    <property type="match status" value="1"/>
</dbReference>
<feature type="domain" description="C2H2-type" evidence="12">
    <location>
        <begin position="512"/>
        <end position="535"/>
    </location>
</feature>
<accession>A0AA97KUX5</accession>
<evidence type="ECO:0000259" key="12">
    <source>
        <dbReference type="PROSITE" id="PS50157"/>
    </source>
</evidence>
<proteinExistence type="predicted"/>
<evidence type="ECO:0000313" key="13">
    <source>
        <dbReference type="Proteomes" id="UP001190640"/>
    </source>
</evidence>
<name>A0AA97KUX5_EUBMA</name>
<dbReference type="AlphaFoldDB" id="A0AA97KUX5"/>
<dbReference type="InterPro" id="IPR036236">
    <property type="entry name" value="Znf_C2H2_sf"/>
</dbReference>
<dbReference type="FunFam" id="3.30.160.60:FF:000358">
    <property type="entry name" value="zinc finger protein 24"/>
    <property type="match status" value="1"/>
</dbReference>
<evidence type="ECO:0000256" key="9">
    <source>
        <dbReference type="ARBA" id="ARBA00023242"/>
    </source>
</evidence>
<keyword evidence="8" id="KW-0804">Transcription</keyword>
<dbReference type="KEGG" id="emc:129327671"/>
<protein>
    <submittedName>
        <fullName evidence="14">Zinc finger protein 774-like</fullName>
    </submittedName>
</protein>
<keyword evidence="9" id="KW-0539">Nucleus</keyword>
<evidence type="ECO:0000256" key="4">
    <source>
        <dbReference type="ARBA" id="ARBA00022771"/>
    </source>
</evidence>
<evidence type="ECO:0000256" key="11">
    <source>
        <dbReference type="SAM" id="MobiDB-lite"/>
    </source>
</evidence>
<dbReference type="FunFam" id="3.30.160.60:FF:001289">
    <property type="entry name" value="Zinc finger protein 574"/>
    <property type="match status" value="1"/>
</dbReference>
<feature type="domain" description="C2H2-type" evidence="12">
    <location>
        <begin position="371"/>
        <end position="398"/>
    </location>
</feature>
<dbReference type="Proteomes" id="UP001190640">
    <property type="component" value="Chromosome 4"/>
</dbReference>
<evidence type="ECO:0000313" key="14">
    <source>
        <dbReference type="RefSeq" id="XP_054832400.1"/>
    </source>
</evidence>
<keyword evidence="3" id="KW-0677">Repeat</keyword>
<feature type="compositionally biased region" description="Low complexity" evidence="11">
    <location>
        <begin position="1"/>
        <end position="22"/>
    </location>
</feature>
<evidence type="ECO:0000256" key="1">
    <source>
        <dbReference type="ARBA" id="ARBA00004123"/>
    </source>
</evidence>
<dbReference type="FunFam" id="3.30.160.60:FF:002343">
    <property type="entry name" value="Zinc finger protein 33A"/>
    <property type="match status" value="1"/>
</dbReference>
<reference evidence="14" key="1">
    <citation type="submission" date="2025-08" db="UniProtKB">
        <authorList>
            <consortium name="RefSeq"/>
        </authorList>
    </citation>
    <scope>IDENTIFICATION</scope>
    <source>
        <tissue evidence="14">Blood</tissue>
    </source>
</reference>
<evidence type="ECO:0000256" key="6">
    <source>
        <dbReference type="ARBA" id="ARBA00023015"/>
    </source>
</evidence>
<dbReference type="Pfam" id="PF00096">
    <property type="entry name" value="zf-C2H2"/>
    <property type="match status" value="6"/>
</dbReference>
<dbReference type="GeneID" id="129327671"/>
<sequence length="586" mass="66053">MSFLSQALAASGSAGGSSHPSGRCSLARRGGSASPELGERQGDLDPPAGLRLALSPLDPGDGTMKDTKGKSLQEEEEDFEPQVELHFTILEESEGGISQGKLWHCDINAELQPDSSLVPEPDDESIYSDRTRSPSPELQKVLPAPDRGALERRAESYPQPGPKQQVELHFTILEESEGGISEGKLCASEINPDEPLEIDYPKHQWDRPVQLAQPLAVKKNSPTTKNVLEGELKGQVSQQESPDQQVEVHFTIFEDSGEASLSHSLEDYSVWESPVKPDMYQGDYPKEDWDASIDSLGEVFESSFQQQFYSGGRMYPCTECGRVFNRKSTLTRHWRTHTGEKPYSCPDCGRSFSLNLNLLTHQMTHTGEKPYKCPDCGQSFTRSTSVTRHQRSHQEESPYKNDIWEESFPYNYPVPFPYPMPPMEEKSYVCPDCGETFTHSGSLNRHLRMHRGERPYKCVVCGEGFCSMSKLYRHERIHMVDKPYHCEICGKSFAVKSTLTRHQMLHQAERPYMCSHCEKGYVQRSHLARHHHKAHPEVPFNPVKANSMPATILDSDNLVTYFWGDEEMDIPPEPIPTQLIYSGADC</sequence>
<keyword evidence="7" id="KW-0238">DNA-binding</keyword>
<dbReference type="GO" id="GO:0005634">
    <property type="term" value="C:nucleus"/>
    <property type="evidence" value="ECO:0007669"/>
    <property type="project" value="UniProtKB-SubCell"/>
</dbReference>
<keyword evidence="4 10" id="KW-0863">Zinc-finger</keyword>
<feature type="domain" description="C2H2-type" evidence="12">
    <location>
        <begin position="343"/>
        <end position="370"/>
    </location>
</feature>
<comment type="subcellular location">
    <subcellularLocation>
        <location evidence="1">Nucleus</location>
    </subcellularLocation>
</comment>
<keyword evidence="5" id="KW-0862">Zinc</keyword>
<dbReference type="GO" id="GO:0008270">
    <property type="term" value="F:zinc ion binding"/>
    <property type="evidence" value="ECO:0007669"/>
    <property type="project" value="UniProtKB-KW"/>
</dbReference>
<gene>
    <name evidence="14" type="primary">LOC129327671</name>
</gene>
<dbReference type="PROSITE" id="PS50157">
    <property type="entry name" value="ZINC_FINGER_C2H2_2"/>
    <property type="match status" value="7"/>
</dbReference>
<feature type="domain" description="C2H2-type" evidence="12">
    <location>
        <begin position="484"/>
        <end position="511"/>
    </location>
</feature>
<keyword evidence="2" id="KW-0479">Metal-binding</keyword>
<dbReference type="InterPro" id="IPR013087">
    <property type="entry name" value="Znf_C2H2_type"/>
</dbReference>
<feature type="compositionally biased region" description="Basic and acidic residues" evidence="11">
    <location>
        <begin position="63"/>
        <end position="73"/>
    </location>
</feature>
<feature type="domain" description="C2H2-type" evidence="12">
    <location>
        <begin position="315"/>
        <end position="342"/>
    </location>
</feature>